<sequence>MTHDHYEMRFAGSGGQGMMLMGDIMAEAAGGLDDKEIVLTRSYGPEARGGACRSELIIDTRPIDYPTVRHPDFVLAMSQEAADTYCKDVSSQGIFLVDPGFVHDIPKTSGQVYAIPLTELAESVTGNTLAANVVAIGAIAALTKVESLSIVKSAVLDHFKPKLRPLNEKAYDAGVAAAQALIK</sequence>
<dbReference type="Pfam" id="PF01558">
    <property type="entry name" value="POR"/>
    <property type="match status" value="1"/>
</dbReference>
<dbReference type="PANTHER" id="PTHR42730:SF1">
    <property type="entry name" value="2-OXOGLUTARATE SYNTHASE SUBUNIT KORC"/>
    <property type="match status" value="1"/>
</dbReference>
<dbReference type="PANTHER" id="PTHR42730">
    <property type="entry name" value="2-OXOGLUTARATE SYNTHASE SUBUNIT KORC"/>
    <property type="match status" value="1"/>
</dbReference>
<proteinExistence type="predicted"/>
<comment type="caution">
    <text evidence="3">The sequence shown here is derived from an EMBL/GenBank/DDBJ whole genome shotgun (WGS) entry which is preliminary data.</text>
</comment>
<dbReference type="InterPro" id="IPR052554">
    <property type="entry name" value="2-oxoglutarate_synth_KorC"/>
</dbReference>
<reference evidence="3 4" key="1">
    <citation type="submission" date="2020-08" db="EMBL/GenBank/DDBJ databases">
        <authorList>
            <person name="Liu C."/>
            <person name="Sun Q."/>
        </authorList>
    </citation>
    <scope>NUCLEOTIDE SEQUENCE [LARGE SCALE GENOMIC DNA]</scope>
    <source>
        <strain evidence="3 4">NSJ-59</strain>
    </source>
</reference>
<dbReference type="SUPFAM" id="SSF53323">
    <property type="entry name" value="Pyruvate-ferredoxin oxidoreductase, PFOR, domain III"/>
    <property type="match status" value="1"/>
</dbReference>
<name>A0ABR6VHA2_9FIRM</name>
<dbReference type="Gene3D" id="3.40.920.10">
    <property type="entry name" value="Pyruvate-ferredoxin oxidoreductase, PFOR, domain III"/>
    <property type="match status" value="1"/>
</dbReference>
<keyword evidence="1" id="KW-0560">Oxidoreductase</keyword>
<keyword evidence="4" id="KW-1185">Reference proteome</keyword>
<evidence type="ECO:0000259" key="2">
    <source>
        <dbReference type="Pfam" id="PF01558"/>
    </source>
</evidence>
<evidence type="ECO:0000256" key="1">
    <source>
        <dbReference type="ARBA" id="ARBA00023002"/>
    </source>
</evidence>
<protein>
    <submittedName>
        <fullName evidence="3">2-oxoacid:acceptor oxidoreductase family protein</fullName>
    </submittedName>
</protein>
<evidence type="ECO:0000313" key="4">
    <source>
        <dbReference type="Proteomes" id="UP000606870"/>
    </source>
</evidence>
<evidence type="ECO:0000313" key="3">
    <source>
        <dbReference type="EMBL" id="MBC3536641.1"/>
    </source>
</evidence>
<dbReference type="EMBL" id="JACOGK010000011">
    <property type="protein sequence ID" value="MBC3536641.1"/>
    <property type="molecule type" value="Genomic_DNA"/>
</dbReference>
<feature type="domain" description="Pyruvate/ketoisovalerate oxidoreductase catalytic" evidence="2">
    <location>
        <begin position="14"/>
        <end position="175"/>
    </location>
</feature>
<dbReference type="InterPro" id="IPR002869">
    <property type="entry name" value="Pyrv_flavodox_OxRed_cen"/>
</dbReference>
<dbReference type="Proteomes" id="UP000606870">
    <property type="component" value="Unassembled WGS sequence"/>
</dbReference>
<organism evidence="3 4">
    <name type="scientific">Megasphaera hominis</name>
    <dbReference type="NCBI Taxonomy" id="159836"/>
    <lineage>
        <taxon>Bacteria</taxon>
        <taxon>Bacillati</taxon>
        <taxon>Bacillota</taxon>
        <taxon>Negativicutes</taxon>
        <taxon>Veillonellales</taxon>
        <taxon>Veillonellaceae</taxon>
        <taxon>Megasphaera</taxon>
    </lineage>
</organism>
<accession>A0ABR6VHA2</accession>
<dbReference type="RefSeq" id="WP_186502796.1">
    <property type="nucleotide sequence ID" value="NZ_JACOGK010000011.1"/>
</dbReference>
<gene>
    <name evidence="3" type="ORF">H8J70_05190</name>
</gene>
<dbReference type="InterPro" id="IPR019752">
    <property type="entry name" value="Pyrv/ketoisovalerate_OxRed_cat"/>
</dbReference>